<feature type="transmembrane region" description="Helical" evidence="7">
    <location>
        <begin position="289"/>
        <end position="309"/>
    </location>
</feature>
<dbReference type="Pfam" id="PF07690">
    <property type="entry name" value="MFS_1"/>
    <property type="match status" value="1"/>
</dbReference>
<dbReference type="AlphaFoldDB" id="A0AAE3KJ17"/>
<protein>
    <submittedName>
        <fullName evidence="9">Arabinose efflux permease, MFS family</fullName>
    </submittedName>
</protein>
<evidence type="ECO:0000313" key="9">
    <source>
        <dbReference type="EMBL" id="MCP2163853.1"/>
    </source>
</evidence>
<keyword evidence="4 7" id="KW-1133">Transmembrane helix</keyword>
<keyword evidence="2" id="KW-1003">Cell membrane</keyword>
<evidence type="ECO:0000256" key="4">
    <source>
        <dbReference type="ARBA" id="ARBA00022989"/>
    </source>
</evidence>
<evidence type="ECO:0000256" key="5">
    <source>
        <dbReference type="ARBA" id="ARBA00023136"/>
    </source>
</evidence>
<keyword evidence="5 7" id="KW-0472">Membrane</keyword>
<name>A0AAE3KJ17_9PSEU</name>
<keyword evidence="3 7" id="KW-0812">Transmembrane</keyword>
<evidence type="ECO:0000256" key="7">
    <source>
        <dbReference type="SAM" id="Phobius"/>
    </source>
</evidence>
<dbReference type="GO" id="GO:0022857">
    <property type="term" value="F:transmembrane transporter activity"/>
    <property type="evidence" value="ECO:0007669"/>
    <property type="project" value="InterPro"/>
</dbReference>
<dbReference type="SUPFAM" id="SSF103473">
    <property type="entry name" value="MFS general substrate transporter"/>
    <property type="match status" value="1"/>
</dbReference>
<feature type="region of interest" description="Disordered" evidence="6">
    <location>
        <begin position="416"/>
        <end position="439"/>
    </location>
</feature>
<accession>A0AAE3KJ17</accession>
<feature type="transmembrane region" description="Helical" evidence="7">
    <location>
        <begin position="379"/>
        <end position="399"/>
    </location>
</feature>
<evidence type="ECO:0000256" key="3">
    <source>
        <dbReference type="ARBA" id="ARBA00022692"/>
    </source>
</evidence>
<evidence type="ECO:0000259" key="8">
    <source>
        <dbReference type="PROSITE" id="PS50850"/>
    </source>
</evidence>
<dbReference type="InterPro" id="IPR020846">
    <property type="entry name" value="MFS_dom"/>
</dbReference>
<feature type="transmembrane region" description="Helical" evidence="7">
    <location>
        <begin position="56"/>
        <end position="76"/>
    </location>
</feature>
<dbReference type="InterPro" id="IPR036259">
    <property type="entry name" value="MFS_trans_sf"/>
</dbReference>
<sequence>MTGTARRAALLAPLRHPDFRWLAVGSTATRLANSLAPIVLAFAVLDRTGSQVDLGIVVGARSVANVAVLLFGGVLADRLPRQVVLGCSSLAAALVQAVVAAGVLSGWASIPVLIALSVVNGALSAIALPASAALTSQTVPAALLGPANALMRMGISASMATGASLGGLLVAFAGPGWGLVGNALAFALASACFFRVRLARRAAPAAAHPGLLTDLREGWTEFTSRRWVWIVALQFTAVNAAVAGGLQVLGPGIADHTIGRSAWGLVVAAQLVGELVGGVLVARSRRRRMLLVGVALTVFDALPLLALAYSPQLAVLAVAMFLNGVALEQFGVAWDVSLQENVPADRLSRVYAYDALASFLAIPLGEIAVAPVAQRLGETTTLAIAAGLVLVATAGALCSRQVRGLVRRRDQAEPAATPATAASAGSVVDAARPAAGSAG</sequence>
<dbReference type="PANTHER" id="PTHR23513">
    <property type="entry name" value="INTEGRAL MEMBRANE EFFLUX PROTEIN-RELATED"/>
    <property type="match status" value="1"/>
</dbReference>
<gene>
    <name evidence="9" type="ORF">LX83_000693</name>
</gene>
<dbReference type="Gene3D" id="1.20.1250.20">
    <property type="entry name" value="MFS general substrate transporter like domains"/>
    <property type="match status" value="1"/>
</dbReference>
<dbReference type="CDD" id="cd06173">
    <property type="entry name" value="MFS_MefA_like"/>
    <property type="match status" value="1"/>
</dbReference>
<dbReference type="RefSeq" id="WP_253766843.1">
    <property type="nucleotide sequence ID" value="NZ_JAMTCK010000001.1"/>
</dbReference>
<dbReference type="GO" id="GO:0005886">
    <property type="term" value="C:plasma membrane"/>
    <property type="evidence" value="ECO:0007669"/>
    <property type="project" value="UniProtKB-SubCell"/>
</dbReference>
<feature type="transmembrane region" description="Helical" evidence="7">
    <location>
        <begin position="315"/>
        <end position="338"/>
    </location>
</feature>
<feature type="transmembrane region" description="Helical" evidence="7">
    <location>
        <begin position="262"/>
        <end position="282"/>
    </location>
</feature>
<dbReference type="InterPro" id="IPR011701">
    <property type="entry name" value="MFS"/>
</dbReference>
<comment type="subcellular location">
    <subcellularLocation>
        <location evidence="1">Cell membrane</location>
        <topology evidence="1">Multi-pass membrane protein</topology>
    </subcellularLocation>
</comment>
<evidence type="ECO:0000256" key="6">
    <source>
        <dbReference type="SAM" id="MobiDB-lite"/>
    </source>
</evidence>
<feature type="transmembrane region" description="Helical" evidence="7">
    <location>
        <begin position="350"/>
        <end position="373"/>
    </location>
</feature>
<feature type="transmembrane region" description="Helical" evidence="7">
    <location>
        <begin position="179"/>
        <end position="196"/>
    </location>
</feature>
<comment type="caution">
    <text evidence="9">The sequence shown here is derived from an EMBL/GenBank/DDBJ whole genome shotgun (WGS) entry which is preliminary data.</text>
</comment>
<dbReference type="PROSITE" id="PS50850">
    <property type="entry name" value="MFS"/>
    <property type="match status" value="1"/>
</dbReference>
<feature type="transmembrane region" description="Helical" evidence="7">
    <location>
        <begin position="83"/>
        <end position="104"/>
    </location>
</feature>
<keyword evidence="10" id="KW-1185">Reference proteome</keyword>
<dbReference type="Proteomes" id="UP001206128">
    <property type="component" value="Unassembled WGS sequence"/>
</dbReference>
<dbReference type="EMBL" id="JAMTCK010000001">
    <property type="protein sequence ID" value="MCP2163853.1"/>
    <property type="molecule type" value="Genomic_DNA"/>
</dbReference>
<reference evidence="9" key="1">
    <citation type="submission" date="2022-06" db="EMBL/GenBank/DDBJ databases">
        <title>Genomic Encyclopedia of Archaeal and Bacterial Type Strains, Phase II (KMG-II): from individual species to whole genera.</title>
        <authorList>
            <person name="Goeker M."/>
        </authorList>
    </citation>
    <scope>NUCLEOTIDE SEQUENCE</scope>
    <source>
        <strain evidence="9">DSM 43935</strain>
    </source>
</reference>
<feature type="transmembrane region" description="Helical" evidence="7">
    <location>
        <begin position="110"/>
        <end position="134"/>
    </location>
</feature>
<feature type="domain" description="Major facilitator superfamily (MFS) profile" evidence="8">
    <location>
        <begin position="1"/>
        <end position="403"/>
    </location>
</feature>
<evidence type="ECO:0000256" key="1">
    <source>
        <dbReference type="ARBA" id="ARBA00004651"/>
    </source>
</evidence>
<organism evidence="9 10">
    <name type="scientific">Goodfellowiella coeruleoviolacea</name>
    <dbReference type="NCBI Taxonomy" id="334858"/>
    <lineage>
        <taxon>Bacteria</taxon>
        <taxon>Bacillati</taxon>
        <taxon>Actinomycetota</taxon>
        <taxon>Actinomycetes</taxon>
        <taxon>Pseudonocardiales</taxon>
        <taxon>Pseudonocardiaceae</taxon>
        <taxon>Goodfellowiella</taxon>
    </lineage>
</organism>
<evidence type="ECO:0000256" key="2">
    <source>
        <dbReference type="ARBA" id="ARBA00022475"/>
    </source>
</evidence>
<feature type="transmembrane region" description="Helical" evidence="7">
    <location>
        <begin position="227"/>
        <end position="250"/>
    </location>
</feature>
<dbReference type="PANTHER" id="PTHR23513:SF11">
    <property type="entry name" value="STAPHYLOFERRIN A TRANSPORTER"/>
    <property type="match status" value="1"/>
</dbReference>
<feature type="transmembrane region" description="Helical" evidence="7">
    <location>
        <begin position="21"/>
        <end position="44"/>
    </location>
</feature>
<evidence type="ECO:0000313" key="10">
    <source>
        <dbReference type="Proteomes" id="UP001206128"/>
    </source>
</evidence>
<proteinExistence type="predicted"/>